<reference evidence="1 2" key="1">
    <citation type="submission" date="2013-02" db="EMBL/GenBank/DDBJ databases">
        <title>Draft Genome Sequence of Streptomyces aurantiacus, Which Produces Setomimycin.</title>
        <authorList>
            <person name="Gruening B.A."/>
            <person name="Praeg A."/>
            <person name="Erxleben A."/>
            <person name="Guenther S."/>
            <person name="Mueller M."/>
        </authorList>
    </citation>
    <scope>NUCLEOTIDE SEQUENCE [LARGE SCALE GENOMIC DNA]</scope>
    <source>
        <strain evidence="1 2">JA 4570</strain>
    </source>
</reference>
<dbReference type="EMBL" id="AOPZ01000019">
    <property type="protein sequence ID" value="EPH46391.1"/>
    <property type="molecule type" value="Genomic_DNA"/>
</dbReference>
<protein>
    <submittedName>
        <fullName evidence="1">Uncharacterized protein</fullName>
    </submittedName>
</protein>
<comment type="caution">
    <text evidence="1">The sequence shown here is derived from an EMBL/GenBank/DDBJ whole genome shotgun (WGS) entry which is preliminary data.</text>
</comment>
<organism evidence="1 2">
    <name type="scientific">Streptomyces aurantiacus JA 4570</name>
    <dbReference type="NCBI Taxonomy" id="1286094"/>
    <lineage>
        <taxon>Bacteria</taxon>
        <taxon>Bacillati</taxon>
        <taxon>Actinomycetota</taxon>
        <taxon>Actinomycetes</taxon>
        <taxon>Kitasatosporales</taxon>
        <taxon>Streptomycetaceae</taxon>
        <taxon>Streptomyces</taxon>
        <taxon>Streptomyces aurantiacus group</taxon>
    </lineage>
</organism>
<evidence type="ECO:0000313" key="1">
    <source>
        <dbReference type="EMBL" id="EPH46391.1"/>
    </source>
</evidence>
<evidence type="ECO:0000313" key="2">
    <source>
        <dbReference type="Proteomes" id="UP000014629"/>
    </source>
</evidence>
<dbReference type="Proteomes" id="UP000014629">
    <property type="component" value="Unassembled WGS sequence"/>
</dbReference>
<gene>
    <name evidence="1" type="ORF">STRAU_0641</name>
</gene>
<keyword evidence="2" id="KW-1185">Reference proteome</keyword>
<name>S3ZSH7_9ACTN</name>
<dbReference type="AlphaFoldDB" id="S3ZSH7"/>
<proteinExistence type="predicted"/>
<accession>S3ZSH7</accession>
<sequence length="101" mass="10304">MPAAVLAGARAAIGRLPAVRGLRGRAAAALRGRVAVRRATALGARVPSLVRSLSGSLLCAVVPAAASAPESSHGIERTWSGGVRSSVLWRRAGLRLTCDNP</sequence>